<proteinExistence type="predicted"/>
<dbReference type="InterPro" id="IPR034660">
    <property type="entry name" value="DinB/YfiT-like"/>
</dbReference>
<organism evidence="2 3">
    <name type="scientific">Candidatus Aeolococcus gillhamiae</name>
    <dbReference type="NCBI Taxonomy" id="3127015"/>
    <lineage>
        <taxon>Bacteria</taxon>
        <taxon>Bacillati</taxon>
        <taxon>Candidatus Dormiibacterota</taxon>
        <taxon>Candidatus Dormibacteria</taxon>
        <taxon>Candidatus Aeolococcales</taxon>
        <taxon>Candidatus Aeolococcaceae</taxon>
        <taxon>Candidatus Aeolococcus</taxon>
    </lineage>
</organism>
<sequence>MVVAAAEFDAVLHLLRSLAPDEWGRQTVCELWDVRAMAGHMLGMAEAQASIRQFVHDARSAARRQGGAFVDEMTATQVRERVRLTTNQLIERFAAVAPRAVRARRRVPAPMRSAVRLKQDPPFDTERWSYGFLVDTIFTRDPWIHRADICRATGREMALTPGHDGRIVEGVVAEWALRHGRPFALTLTGPAGGSWCSGVGGEEIELDAVEFCWILAGRAPGTGLVATRVPF</sequence>
<comment type="caution">
    <text evidence="2">The sequence shown here is derived from an EMBL/GenBank/DDBJ whole genome shotgun (WGS) entry which is preliminary data.</text>
</comment>
<name>A0A2W5YZQ4_9BACT</name>
<evidence type="ECO:0000313" key="3">
    <source>
        <dbReference type="Proteomes" id="UP000248724"/>
    </source>
</evidence>
<dbReference type="Pfam" id="PF11716">
    <property type="entry name" value="MDMPI_N"/>
    <property type="match status" value="1"/>
</dbReference>
<feature type="domain" description="Mycothiol-dependent maleylpyruvate isomerase metal-binding" evidence="1">
    <location>
        <begin position="5"/>
        <end position="149"/>
    </location>
</feature>
<accession>A0A2W5YZQ4</accession>
<dbReference type="GO" id="GO:0046872">
    <property type="term" value="F:metal ion binding"/>
    <property type="evidence" value="ECO:0007669"/>
    <property type="project" value="InterPro"/>
</dbReference>
<dbReference type="Gene3D" id="1.20.120.450">
    <property type="entry name" value="dinb family like domain"/>
    <property type="match status" value="1"/>
</dbReference>
<evidence type="ECO:0000313" key="2">
    <source>
        <dbReference type="EMBL" id="PZR78452.1"/>
    </source>
</evidence>
<dbReference type="NCBIfam" id="TIGR03083">
    <property type="entry name" value="maleylpyruvate isomerase family mycothiol-dependent enzyme"/>
    <property type="match status" value="1"/>
</dbReference>
<protein>
    <recommendedName>
        <fullName evidence="1">Mycothiol-dependent maleylpyruvate isomerase metal-binding domain-containing protein</fullName>
    </recommendedName>
</protein>
<evidence type="ECO:0000259" key="1">
    <source>
        <dbReference type="Pfam" id="PF11716"/>
    </source>
</evidence>
<dbReference type="SUPFAM" id="SSF109854">
    <property type="entry name" value="DinB/YfiT-like putative metalloenzymes"/>
    <property type="match status" value="1"/>
</dbReference>
<dbReference type="InterPro" id="IPR017517">
    <property type="entry name" value="Maleyloyr_isom"/>
</dbReference>
<reference evidence="2 3" key="1">
    <citation type="journal article" date="2017" name="Nature">
        <title>Atmospheric trace gases support primary production in Antarctic desert surface soil.</title>
        <authorList>
            <person name="Ji M."/>
            <person name="Greening C."/>
            <person name="Vanwonterghem I."/>
            <person name="Carere C.R."/>
            <person name="Bay S.K."/>
            <person name="Steen J.A."/>
            <person name="Montgomery K."/>
            <person name="Lines T."/>
            <person name="Beardall J."/>
            <person name="van Dorst J."/>
            <person name="Snape I."/>
            <person name="Stott M.B."/>
            <person name="Hugenholtz P."/>
            <person name="Ferrari B.C."/>
        </authorList>
    </citation>
    <scope>NUCLEOTIDE SEQUENCE [LARGE SCALE GENOMIC DNA]</scope>
    <source>
        <strain evidence="2">RRmetagenome_bin12</strain>
    </source>
</reference>
<dbReference type="AlphaFoldDB" id="A0A2W5YZQ4"/>
<dbReference type="EMBL" id="QHBU01000257">
    <property type="protein sequence ID" value="PZR78452.1"/>
    <property type="molecule type" value="Genomic_DNA"/>
</dbReference>
<dbReference type="InterPro" id="IPR024344">
    <property type="entry name" value="MDMPI_metal-binding"/>
</dbReference>
<gene>
    <name evidence="2" type="ORF">DLM65_13045</name>
</gene>
<dbReference type="Proteomes" id="UP000248724">
    <property type="component" value="Unassembled WGS sequence"/>
</dbReference>